<dbReference type="HAMAP" id="MF_00961">
    <property type="entry name" value="Sigma70_RpoH"/>
    <property type="match status" value="1"/>
</dbReference>
<protein>
    <recommendedName>
        <fullName evidence="7 8">RNA polymerase sigma factor RpoH</fullName>
    </recommendedName>
    <alternativeName>
        <fullName evidence="7">RNA polymerase sigma-32 factor</fullName>
    </alternativeName>
</protein>
<dbReference type="InterPro" id="IPR007627">
    <property type="entry name" value="RNA_pol_sigma70_r2"/>
</dbReference>
<dbReference type="FunFam" id="1.20.120.1810:FF:000001">
    <property type="entry name" value="RNA polymerase sigma factor RpoH"/>
    <property type="match status" value="1"/>
</dbReference>
<proteinExistence type="inferred from homology"/>
<comment type="similarity">
    <text evidence="7">Belongs to the sigma-70 factor family. RpoH subfamily.</text>
</comment>
<evidence type="ECO:0000259" key="9">
    <source>
        <dbReference type="PROSITE" id="PS00715"/>
    </source>
</evidence>
<dbReference type="PANTHER" id="PTHR30376:SF3">
    <property type="entry name" value="RNA POLYMERASE SIGMA FACTOR RPOH"/>
    <property type="match status" value="1"/>
</dbReference>
<evidence type="ECO:0000256" key="4">
    <source>
        <dbReference type="ARBA" id="ARBA00023082"/>
    </source>
</evidence>
<dbReference type="GO" id="GO:0003677">
    <property type="term" value="F:DNA binding"/>
    <property type="evidence" value="ECO:0007669"/>
    <property type="project" value="UniProtKB-UniRule"/>
</dbReference>
<dbReference type="Gene3D" id="1.20.140.160">
    <property type="match status" value="1"/>
</dbReference>
<comment type="function">
    <text evidence="7">Sigma factors are initiation factors that promote the attachment of RNA polymerase to specific initiation sites and are then released. This sigma factor is involved in regulation of expression of heat shock genes.</text>
</comment>
<evidence type="ECO:0000259" key="10">
    <source>
        <dbReference type="PROSITE" id="PS00716"/>
    </source>
</evidence>
<dbReference type="InterPro" id="IPR013325">
    <property type="entry name" value="RNA_pol_sigma_r2"/>
</dbReference>
<name>A0A316F309_9BURK</name>
<evidence type="ECO:0000256" key="1">
    <source>
        <dbReference type="ARBA" id="ARBA00022490"/>
    </source>
</evidence>
<feature type="domain" description="RNA polymerase sigma-70" evidence="9">
    <location>
        <begin position="108"/>
        <end position="121"/>
    </location>
</feature>
<keyword evidence="3 7" id="KW-0346">Stress response</keyword>
<dbReference type="NCBIfam" id="TIGR02392">
    <property type="entry name" value="rpoH_proteo"/>
    <property type="match status" value="1"/>
</dbReference>
<evidence type="ECO:0000256" key="8">
    <source>
        <dbReference type="NCBIfam" id="TIGR02392"/>
    </source>
</evidence>
<comment type="caution">
    <text evidence="11">The sequence shown here is derived from an EMBL/GenBank/DDBJ whole genome shotgun (WGS) entry which is preliminary data.</text>
</comment>
<evidence type="ECO:0000313" key="12">
    <source>
        <dbReference type="Proteomes" id="UP000245754"/>
    </source>
</evidence>
<evidence type="ECO:0000256" key="5">
    <source>
        <dbReference type="ARBA" id="ARBA00023125"/>
    </source>
</evidence>
<comment type="caution">
    <text evidence="7">Lacks conserved residue(s) required for the propagation of feature annotation.</text>
</comment>
<accession>A0A316F309</accession>
<dbReference type="Pfam" id="PF00140">
    <property type="entry name" value="Sigma70_r1_2"/>
    <property type="match status" value="1"/>
</dbReference>
<dbReference type="InterPro" id="IPR007630">
    <property type="entry name" value="RNA_pol_sigma70_r4"/>
</dbReference>
<evidence type="ECO:0000256" key="2">
    <source>
        <dbReference type="ARBA" id="ARBA00023015"/>
    </source>
</evidence>
<dbReference type="InterPro" id="IPR009042">
    <property type="entry name" value="RNA_pol_sigma70_r1_2"/>
</dbReference>
<dbReference type="EMBL" id="QGGT01000001">
    <property type="protein sequence ID" value="PWK38632.1"/>
    <property type="molecule type" value="Genomic_DNA"/>
</dbReference>
<dbReference type="NCBIfam" id="TIGR02937">
    <property type="entry name" value="sigma70-ECF"/>
    <property type="match status" value="1"/>
</dbReference>
<dbReference type="PRINTS" id="PR00046">
    <property type="entry name" value="SIGMA70FCT"/>
</dbReference>
<dbReference type="PROSITE" id="PS00716">
    <property type="entry name" value="SIGMA70_2"/>
    <property type="match status" value="1"/>
</dbReference>
<evidence type="ECO:0000256" key="7">
    <source>
        <dbReference type="HAMAP-Rule" id="MF_00961"/>
    </source>
</evidence>
<keyword evidence="4 7" id="KW-0731">Sigma factor</keyword>
<dbReference type="Proteomes" id="UP000245754">
    <property type="component" value="Unassembled WGS sequence"/>
</dbReference>
<dbReference type="GO" id="GO:0005737">
    <property type="term" value="C:cytoplasm"/>
    <property type="evidence" value="ECO:0007669"/>
    <property type="project" value="UniProtKB-SubCell"/>
</dbReference>
<dbReference type="Gene3D" id="1.10.601.10">
    <property type="entry name" value="RNA Polymerase Primary Sigma Factor"/>
    <property type="match status" value="1"/>
</dbReference>
<dbReference type="CDD" id="cd06171">
    <property type="entry name" value="Sigma70_r4"/>
    <property type="match status" value="1"/>
</dbReference>
<feature type="short sequence motif" description="Interaction with polymerase core subunit RpoC" evidence="7">
    <location>
        <begin position="108"/>
        <end position="111"/>
    </location>
</feature>
<dbReference type="PANTHER" id="PTHR30376">
    <property type="entry name" value="SIGMA FACTOR RPOH HEAT SHOCK RELATED"/>
    <property type="match status" value="1"/>
</dbReference>
<reference evidence="11 12" key="1">
    <citation type="submission" date="2018-05" db="EMBL/GenBank/DDBJ databases">
        <title>Genomic Encyclopedia of Type Strains, Phase IV (KMG-V): Genome sequencing to study the core and pangenomes of soil and plant-associated prokaryotes.</title>
        <authorList>
            <person name="Whitman W."/>
        </authorList>
    </citation>
    <scope>NUCLEOTIDE SEQUENCE [LARGE SCALE GENOMIC DNA]</scope>
    <source>
        <strain evidence="11 12">SLV-132</strain>
    </source>
</reference>
<evidence type="ECO:0000256" key="3">
    <source>
        <dbReference type="ARBA" id="ARBA00023016"/>
    </source>
</evidence>
<dbReference type="InterPro" id="IPR012759">
    <property type="entry name" value="RNA_pol_sigma_RpoH_proteobac"/>
</dbReference>
<dbReference type="InterPro" id="IPR000943">
    <property type="entry name" value="RNA_pol_sigma70"/>
</dbReference>
<dbReference type="SUPFAM" id="SSF88946">
    <property type="entry name" value="Sigma2 domain of RNA polymerase sigma factors"/>
    <property type="match status" value="1"/>
</dbReference>
<dbReference type="GO" id="GO:0009408">
    <property type="term" value="P:response to heat"/>
    <property type="evidence" value="ECO:0007669"/>
    <property type="project" value="UniProtKB-UniRule"/>
</dbReference>
<keyword evidence="1 7" id="KW-0963">Cytoplasm</keyword>
<keyword evidence="2 7" id="KW-0805">Transcription regulation</keyword>
<dbReference type="NCBIfam" id="NF005143">
    <property type="entry name" value="PRK06596.1"/>
    <property type="match status" value="1"/>
</dbReference>
<dbReference type="InterPro" id="IPR014284">
    <property type="entry name" value="RNA_pol_sigma-70_dom"/>
</dbReference>
<dbReference type="InterPro" id="IPR050813">
    <property type="entry name" value="Sigma-70_Factor"/>
</dbReference>
<dbReference type="GO" id="GO:0006352">
    <property type="term" value="P:DNA-templated transcription initiation"/>
    <property type="evidence" value="ECO:0007669"/>
    <property type="project" value="UniProtKB-UniRule"/>
</dbReference>
<dbReference type="InterPro" id="IPR013324">
    <property type="entry name" value="RNA_pol_sigma_r3/r4-like"/>
</dbReference>
<dbReference type="SUPFAM" id="SSF88659">
    <property type="entry name" value="Sigma3 and sigma4 domains of RNA polymerase sigma factors"/>
    <property type="match status" value="1"/>
</dbReference>
<dbReference type="AlphaFoldDB" id="A0A316F309"/>
<dbReference type="Pfam" id="PF04545">
    <property type="entry name" value="Sigma70_r4"/>
    <property type="match status" value="1"/>
</dbReference>
<dbReference type="PROSITE" id="PS00715">
    <property type="entry name" value="SIGMA70_1"/>
    <property type="match status" value="1"/>
</dbReference>
<organism evidence="11 12">
    <name type="scientific">Cupriavidus plantarum</name>
    <dbReference type="NCBI Taxonomy" id="942865"/>
    <lineage>
        <taxon>Bacteria</taxon>
        <taxon>Pseudomonadati</taxon>
        <taxon>Pseudomonadota</taxon>
        <taxon>Betaproteobacteria</taxon>
        <taxon>Burkholderiales</taxon>
        <taxon>Burkholderiaceae</taxon>
        <taxon>Cupriavidus</taxon>
    </lineage>
</organism>
<comment type="subunit">
    <text evidence="7">Interacts with the RNA polymerase core enzyme.</text>
</comment>
<sequence>MNAVLSADQIALGQASPAAGQSPSRRLPAPKTNASFALTLPSTLGNLDAYIQAVHRIPMLTPEEEQSLARDLRDTESVDAARRLVMSHLRLVVSVARQYLGYGLPHADLIQEGNIGLMKAVKRFDPDQGVRLVSYAIHWIKAEIHEYVLKNWRMVKVATTKAQRKLFFNLRSHKKDAHTFTPEQVEAVARELNVKPEEVMEMETRLSGGDLALEGQVEDGEEDFAPIAYLADNHNEPTRVLESQRQDRMQVEGLEDALAKLDPRSRRIIEARWLQVNDDGSGGSTLHELADEFGVSAERIRQIESAAMKKMKGALQAFA</sequence>
<feature type="region of interest" description="Sigma-70 factor domain-2" evidence="7">
    <location>
        <begin position="84"/>
        <end position="153"/>
    </location>
</feature>
<keyword evidence="5 7" id="KW-0238">DNA-binding</keyword>
<dbReference type="Pfam" id="PF04542">
    <property type="entry name" value="Sigma70_r2"/>
    <property type="match status" value="1"/>
</dbReference>
<evidence type="ECO:0000256" key="6">
    <source>
        <dbReference type="ARBA" id="ARBA00023163"/>
    </source>
</evidence>
<feature type="DNA-binding region" description="H-T-H motif" evidence="7">
    <location>
        <begin position="286"/>
        <end position="305"/>
    </location>
</feature>
<feature type="domain" description="RNA polymerase sigma-70" evidence="10">
    <location>
        <begin position="285"/>
        <end position="311"/>
    </location>
</feature>
<comment type="subcellular location">
    <subcellularLocation>
        <location evidence="7">Cytoplasm</location>
    </subcellularLocation>
</comment>
<gene>
    <name evidence="7" type="primary">rpoH</name>
    <name evidence="11" type="ORF">C7419_1012531</name>
</gene>
<keyword evidence="6 7" id="KW-0804">Transcription</keyword>
<dbReference type="GO" id="GO:0016987">
    <property type="term" value="F:sigma factor activity"/>
    <property type="evidence" value="ECO:0007669"/>
    <property type="project" value="UniProtKB-UniRule"/>
</dbReference>
<evidence type="ECO:0000313" key="11">
    <source>
        <dbReference type="EMBL" id="PWK38632.1"/>
    </source>
</evidence>
<keyword evidence="12" id="KW-1185">Reference proteome</keyword>